<reference evidence="1" key="2">
    <citation type="submission" date="2022-06" db="UniProtKB">
        <authorList>
            <consortium name="EnsemblMetazoa"/>
        </authorList>
    </citation>
    <scope>IDENTIFICATION</scope>
    <source>
        <strain evidence="1">PS312</strain>
    </source>
</reference>
<proteinExistence type="predicted"/>
<evidence type="ECO:0000313" key="1">
    <source>
        <dbReference type="EnsemblMetazoa" id="PPA45758.1"/>
    </source>
</evidence>
<accession>A0A2A6CN38</accession>
<evidence type="ECO:0000313" key="2">
    <source>
        <dbReference type="Proteomes" id="UP000005239"/>
    </source>
</evidence>
<dbReference type="EnsemblMetazoa" id="PPA45758.1">
    <property type="protein sequence ID" value="PPA45758.1"/>
    <property type="gene ID" value="WBGene00284127"/>
</dbReference>
<gene>
    <name evidence="1" type="primary">WBGene00284127</name>
</gene>
<protein>
    <submittedName>
        <fullName evidence="1">Uncharacterized protein</fullName>
    </submittedName>
</protein>
<dbReference type="AlphaFoldDB" id="A0A2A6CN38"/>
<dbReference type="Proteomes" id="UP000005239">
    <property type="component" value="Unassembled WGS sequence"/>
</dbReference>
<accession>A0A8R1Z6S4</accession>
<name>A0A2A6CN38_PRIPA</name>
<organism evidence="1 2">
    <name type="scientific">Pristionchus pacificus</name>
    <name type="common">Parasitic nematode worm</name>
    <dbReference type="NCBI Taxonomy" id="54126"/>
    <lineage>
        <taxon>Eukaryota</taxon>
        <taxon>Metazoa</taxon>
        <taxon>Ecdysozoa</taxon>
        <taxon>Nematoda</taxon>
        <taxon>Chromadorea</taxon>
        <taxon>Rhabditida</taxon>
        <taxon>Rhabditina</taxon>
        <taxon>Diplogasteromorpha</taxon>
        <taxon>Diplogasteroidea</taxon>
        <taxon>Neodiplogasteridae</taxon>
        <taxon>Pristionchus</taxon>
    </lineage>
</organism>
<keyword evidence="2" id="KW-1185">Reference proteome</keyword>
<sequence length="146" mass="16505">MPTRLKWWKKTGGFANRGHTTTATIDAIGFYGIYCVLVFDFDWSWHGPSAIVRRKWKGSSIGAMLAAQLLIPILVCAPFAFEQPTGNGKEFGPNYLTDYPYINDVAVFSSPVLLLVTSSQLRRLIWSYFHRPEFVQISPLATVTRM</sequence>
<reference evidence="2" key="1">
    <citation type="journal article" date="2008" name="Nat. Genet.">
        <title>The Pristionchus pacificus genome provides a unique perspective on nematode lifestyle and parasitism.</title>
        <authorList>
            <person name="Dieterich C."/>
            <person name="Clifton S.W."/>
            <person name="Schuster L.N."/>
            <person name="Chinwalla A."/>
            <person name="Delehaunty K."/>
            <person name="Dinkelacker I."/>
            <person name="Fulton L."/>
            <person name="Fulton R."/>
            <person name="Godfrey J."/>
            <person name="Minx P."/>
            <person name="Mitreva M."/>
            <person name="Roeseler W."/>
            <person name="Tian H."/>
            <person name="Witte H."/>
            <person name="Yang S.P."/>
            <person name="Wilson R.K."/>
            <person name="Sommer R.J."/>
        </authorList>
    </citation>
    <scope>NUCLEOTIDE SEQUENCE [LARGE SCALE GENOMIC DNA]</scope>
    <source>
        <strain evidence="2">PS312</strain>
    </source>
</reference>